<dbReference type="STRING" id="519442.Huta_0936"/>
<name>C7NUV6_HALUD</name>
<dbReference type="EMBL" id="CP001687">
    <property type="protein sequence ID" value="ACV11119.1"/>
    <property type="molecule type" value="Genomic_DNA"/>
</dbReference>
<feature type="transmembrane region" description="Helical" evidence="1">
    <location>
        <begin position="6"/>
        <end position="33"/>
    </location>
</feature>
<dbReference type="RefSeq" id="WP_015788696.1">
    <property type="nucleotide sequence ID" value="NC_013158.1"/>
</dbReference>
<dbReference type="KEGG" id="hut:Huta_0936"/>
<sequence length="149" mass="15490">MTFADVVVAGLHLLFAAVWAGSVVFMTVAVLPAARDGVLDSEPLARLTTQFKRIARAGAIVTLLTGGHQAATGYMETLFSSTRGHLVLGMVVLWLALAALSEIGAARLTDGTDQQKVRTPAADARPFFLAASVVAVALFVDAGALAAPW</sequence>
<dbReference type="InterPro" id="IPR008457">
    <property type="entry name" value="Cu-R_CopD_dom"/>
</dbReference>
<keyword evidence="4" id="KW-1185">Reference proteome</keyword>
<keyword evidence="1" id="KW-0812">Transmembrane</keyword>
<keyword evidence="1" id="KW-0472">Membrane</keyword>
<dbReference type="AlphaFoldDB" id="C7NUV6"/>
<evidence type="ECO:0000313" key="3">
    <source>
        <dbReference type="EMBL" id="ACV11119.1"/>
    </source>
</evidence>
<feature type="transmembrane region" description="Helical" evidence="1">
    <location>
        <begin position="127"/>
        <end position="147"/>
    </location>
</feature>
<dbReference type="eggNOG" id="arCOG04581">
    <property type="taxonomic scope" value="Archaea"/>
</dbReference>
<dbReference type="OrthoDB" id="340884at2157"/>
<evidence type="ECO:0000259" key="2">
    <source>
        <dbReference type="Pfam" id="PF05425"/>
    </source>
</evidence>
<protein>
    <recommendedName>
        <fullName evidence="2">Copper resistance protein D domain-containing protein</fullName>
    </recommendedName>
</protein>
<feature type="transmembrane region" description="Helical" evidence="1">
    <location>
        <begin position="86"/>
        <end position="106"/>
    </location>
</feature>
<organism evidence="3 4">
    <name type="scientific">Halorhabdus utahensis (strain DSM 12940 / JCM 11049 / AX-2)</name>
    <dbReference type="NCBI Taxonomy" id="519442"/>
    <lineage>
        <taxon>Archaea</taxon>
        <taxon>Methanobacteriati</taxon>
        <taxon>Methanobacteriota</taxon>
        <taxon>Stenosarchaea group</taxon>
        <taxon>Halobacteria</taxon>
        <taxon>Halobacteriales</taxon>
        <taxon>Haloarculaceae</taxon>
        <taxon>Halorhabdus</taxon>
    </lineage>
</organism>
<reference evidence="3 4" key="1">
    <citation type="journal article" date="2009" name="Stand. Genomic Sci.">
        <title>Complete genome sequence of Halorhabdus utahensis type strain (AX-2).</title>
        <authorList>
            <person name="Anderson I."/>
            <person name="Tindall B.J."/>
            <person name="Pomrenke H."/>
            <person name="Goker M."/>
            <person name="Lapidus A."/>
            <person name="Nolan M."/>
            <person name="Copeland A."/>
            <person name="Glavina Del Rio T."/>
            <person name="Chen F."/>
            <person name="Tice H."/>
            <person name="Cheng J.F."/>
            <person name="Lucas S."/>
            <person name="Chertkov O."/>
            <person name="Bruce D."/>
            <person name="Brettin T."/>
            <person name="Detter J.C."/>
            <person name="Han C."/>
            <person name="Goodwin L."/>
            <person name="Land M."/>
            <person name="Hauser L."/>
            <person name="Chang Y.J."/>
            <person name="Jeffries C.D."/>
            <person name="Pitluck S."/>
            <person name="Pati A."/>
            <person name="Mavromatis K."/>
            <person name="Ivanova N."/>
            <person name="Ovchinnikova G."/>
            <person name="Chen A."/>
            <person name="Palaniappan K."/>
            <person name="Chain P."/>
            <person name="Rohde M."/>
            <person name="Bristow J."/>
            <person name="Eisen J.A."/>
            <person name="Markowitz V."/>
            <person name="Hugenholtz P."/>
            <person name="Kyrpides N.C."/>
            <person name="Klenk H.P."/>
        </authorList>
    </citation>
    <scope>NUCLEOTIDE SEQUENCE [LARGE SCALE GENOMIC DNA]</scope>
    <source>
        <strain evidence="4">DSM 12940 / JCM 11049 / AX-2</strain>
    </source>
</reference>
<dbReference type="Pfam" id="PF05425">
    <property type="entry name" value="CopD"/>
    <property type="match status" value="1"/>
</dbReference>
<dbReference type="HOGENOM" id="CLU_143266_0_0_2"/>
<gene>
    <name evidence="3" type="ordered locus">Huta_0936</name>
</gene>
<proteinExistence type="predicted"/>
<dbReference type="GO" id="GO:0016020">
    <property type="term" value="C:membrane"/>
    <property type="evidence" value="ECO:0007669"/>
    <property type="project" value="InterPro"/>
</dbReference>
<dbReference type="Proteomes" id="UP000002071">
    <property type="component" value="Chromosome"/>
</dbReference>
<feature type="domain" description="Copper resistance protein D" evidence="2">
    <location>
        <begin position="46"/>
        <end position="145"/>
    </location>
</feature>
<evidence type="ECO:0000256" key="1">
    <source>
        <dbReference type="SAM" id="Phobius"/>
    </source>
</evidence>
<keyword evidence="1" id="KW-1133">Transmembrane helix</keyword>
<accession>C7NUV6</accession>
<dbReference type="GeneID" id="8383209"/>
<evidence type="ECO:0000313" key="4">
    <source>
        <dbReference type="Proteomes" id="UP000002071"/>
    </source>
</evidence>